<dbReference type="AlphaFoldDB" id="A0A9N9MM12"/>
<reference evidence="3" key="1">
    <citation type="submission" date="2022-01" db="EMBL/GenBank/DDBJ databases">
        <authorList>
            <person name="King R."/>
        </authorList>
    </citation>
    <scope>NUCLEOTIDE SEQUENCE</scope>
</reference>
<evidence type="ECO:0000256" key="1">
    <source>
        <dbReference type="SAM" id="Phobius"/>
    </source>
</evidence>
<evidence type="ECO:0000313" key="3">
    <source>
        <dbReference type="EMBL" id="CAG9767448.1"/>
    </source>
</evidence>
<keyword evidence="2" id="KW-0732">Signal</keyword>
<keyword evidence="1" id="KW-0472">Membrane</keyword>
<feature type="transmembrane region" description="Helical" evidence="1">
    <location>
        <begin position="116"/>
        <end position="135"/>
    </location>
</feature>
<evidence type="ECO:0000256" key="2">
    <source>
        <dbReference type="SAM" id="SignalP"/>
    </source>
</evidence>
<accession>A0A9N9MM12</accession>
<sequence>MLNKLAYLLAFLALIQVGKGVGRKCYSCFNDTCHDKHKWVESEACGNSLDQDKAVGVCLSEVYKDKTTHKDVTMKKCVTADKLHGKPFYNCSDTSNEGHKVELCNICYDKDLCNSASAFGFGIILPVTFIVYAICRFV</sequence>
<keyword evidence="4" id="KW-1185">Reference proteome</keyword>
<keyword evidence="1" id="KW-0812">Transmembrane</keyword>
<dbReference type="Proteomes" id="UP001152799">
    <property type="component" value="Chromosome 4"/>
</dbReference>
<evidence type="ECO:0000313" key="4">
    <source>
        <dbReference type="Proteomes" id="UP001152799"/>
    </source>
</evidence>
<keyword evidence="1" id="KW-1133">Transmembrane helix</keyword>
<dbReference type="OrthoDB" id="75169at2759"/>
<gene>
    <name evidence="3" type="ORF">CEUTPL_LOCUS8013</name>
</gene>
<organism evidence="3 4">
    <name type="scientific">Ceutorhynchus assimilis</name>
    <name type="common">cabbage seed weevil</name>
    <dbReference type="NCBI Taxonomy" id="467358"/>
    <lineage>
        <taxon>Eukaryota</taxon>
        <taxon>Metazoa</taxon>
        <taxon>Ecdysozoa</taxon>
        <taxon>Arthropoda</taxon>
        <taxon>Hexapoda</taxon>
        <taxon>Insecta</taxon>
        <taxon>Pterygota</taxon>
        <taxon>Neoptera</taxon>
        <taxon>Endopterygota</taxon>
        <taxon>Coleoptera</taxon>
        <taxon>Polyphaga</taxon>
        <taxon>Cucujiformia</taxon>
        <taxon>Curculionidae</taxon>
        <taxon>Ceutorhynchinae</taxon>
        <taxon>Ceutorhynchus</taxon>
    </lineage>
</organism>
<feature type="chain" id="PRO_5040173206" description="Protein sleepless" evidence="2">
    <location>
        <begin position="21"/>
        <end position="138"/>
    </location>
</feature>
<proteinExistence type="predicted"/>
<name>A0A9N9MM12_9CUCU</name>
<feature type="signal peptide" evidence="2">
    <location>
        <begin position="1"/>
        <end position="20"/>
    </location>
</feature>
<protein>
    <recommendedName>
        <fullName evidence="5">Protein sleepless</fullName>
    </recommendedName>
</protein>
<dbReference type="EMBL" id="OU892280">
    <property type="protein sequence ID" value="CAG9767448.1"/>
    <property type="molecule type" value="Genomic_DNA"/>
</dbReference>
<evidence type="ECO:0008006" key="5">
    <source>
        <dbReference type="Google" id="ProtNLM"/>
    </source>
</evidence>